<evidence type="ECO:0000313" key="3">
    <source>
        <dbReference type="Proteomes" id="UP001629214"/>
    </source>
</evidence>
<protein>
    <submittedName>
        <fullName evidence="2">Uncharacterized protein</fullName>
    </submittedName>
</protein>
<keyword evidence="1" id="KW-0812">Transmembrane</keyword>
<dbReference type="RefSeq" id="WP_408168895.1">
    <property type="nucleotide sequence ID" value="NZ_JAQQFR010000009.1"/>
</dbReference>
<feature type="transmembrane region" description="Helical" evidence="1">
    <location>
        <begin position="44"/>
        <end position="66"/>
    </location>
</feature>
<keyword evidence="1" id="KW-1133">Transmembrane helix</keyword>
<reference evidence="2 3" key="1">
    <citation type="journal article" date="2024" name="Chem. Sci.">
        <title>Discovery of megapolipeptins by genome mining of a Burkholderiales bacteria collection.</title>
        <authorList>
            <person name="Paulo B.S."/>
            <person name="Recchia M.J.J."/>
            <person name="Lee S."/>
            <person name="Fergusson C.H."/>
            <person name="Romanowski S.B."/>
            <person name="Hernandez A."/>
            <person name="Krull N."/>
            <person name="Liu D.Y."/>
            <person name="Cavanagh H."/>
            <person name="Bos A."/>
            <person name="Gray C.A."/>
            <person name="Murphy B.T."/>
            <person name="Linington R.G."/>
            <person name="Eustaquio A.S."/>
        </authorList>
    </citation>
    <scope>NUCLEOTIDE SEQUENCE [LARGE SCALE GENOMIC DNA]</scope>
    <source>
        <strain evidence="2 3">RL21-008-BIB-B</strain>
    </source>
</reference>
<organism evidence="2 3">
    <name type="scientific">Herbaspirillum rhizosphaerae</name>
    <dbReference type="NCBI Taxonomy" id="346179"/>
    <lineage>
        <taxon>Bacteria</taxon>
        <taxon>Pseudomonadati</taxon>
        <taxon>Pseudomonadota</taxon>
        <taxon>Betaproteobacteria</taxon>
        <taxon>Burkholderiales</taxon>
        <taxon>Oxalobacteraceae</taxon>
        <taxon>Herbaspirillum</taxon>
    </lineage>
</organism>
<proteinExistence type="predicted"/>
<dbReference type="Proteomes" id="UP001629214">
    <property type="component" value="Unassembled WGS sequence"/>
</dbReference>
<comment type="caution">
    <text evidence="2">The sequence shown here is derived from an EMBL/GenBank/DDBJ whole genome shotgun (WGS) entry which is preliminary data.</text>
</comment>
<keyword evidence="3" id="KW-1185">Reference proteome</keyword>
<evidence type="ECO:0000256" key="1">
    <source>
        <dbReference type="SAM" id="Phobius"/>
    </source>
</evidence>
<sequence length="69" mass="7540">MTVKYKECIIGVKYALAGQVPSKDREDLPNWRTKKEIGVNNGSGGVLVVVLEAGVVIIIALAIYLIRKK</sequence>
<gene>
    <name evidence="2" type="ORF">PQR63_15300</name>
</gene>
<accession>A0ABW8ZC87</accession>
<evidence type="ECO:0000313" key="2">
    <source>
        <dbReference type="EMBL" id="MFL9879766.1"/>
    </source>
</evidence>
<keyword evidence="1" id="KW-0472">Membrane</keyword>
<dbReference type="EMBL" id="JAQQFR010000009">
    <property type="protein sequence ID" value="MFL9879766.1"/>
    <property type="molecule type" value="Genomic_DNA"/>
</dbReference>
<name>A0ABW8ZC87_9BURK</name>